<protein>
    <submittedName>
        <fullName evidence="1">Transcriptional regulator SLK3</fullName>
    </submittedName>
</protein>
<comment type="caution">
    <text evidence="1">The sequence shown here is derived from an EMBL/GenBank/DDBJ whole genome shotgun (WGS) entry which is preliminary data.</text>
</comment>
<proteinExistence type="predicted"/>
<organism evidence="1 2">
    <name type="scientific">Camellia lanceoleosa</name>
    <dbReference type="NCBI Taxonomy" id="1840588"/>
    <lineage>
        <taxon>Eukaryota</taxon>
        <taxon>Viridiplantae</taxon>
        <taxon>Streptophyta</taxon>
        <taxon>Embryophyta</taxon>
        <taxon>Tracheophyta</taxon>
        <taxon>Spermatophyta</taxon>
        <taxon>Magnoliopsida</taxon>
        <taxon>eudicotyledons</taxon>
        <taxon>Gunneridae</taxon>
        <taxon>Pentapetalae</taxon>
        <taxon>asterids</taxon>
        <taxon>Ericales</taxon>
        <taxon>Theaceae</taxon>
        <taxon>Camellia</taxon>
    </lineage>
</organism>
<reference evidence="1 2" key="1">
    <citation type="journal article" date="2022" name="Plant J.">
        <title>Chromosome-level genome of Camellia lanceoleosa provides a valuable resource for understanding genome evolution and self-incompatibility.</title>
        <authorList>
            <person name="Gong W."/>
            <person name="Xiao S."/>
            <person name="Wang L."/>
            <person name="Liao Z."/>
            <person name="Chang Y."/>
            <person name="Mo W."/>
            <person name="Hu G."/>
            <person name="Li W."/>
            <person name="Zhao G."/>
            <person name="Zhu H."/>
            <person name="Hu X."/>
            <person name="Ji K."/>
            <person name="Xiang X."/>
            <person name="Song Q."/>
            <person name="Yuan D."/>
            <person name="Jin S."/>
            <person name="Zhang L."/>
        </authorList>
    </citation>
    <scope>NUCLEOTIDE SEQUENCE [LARGE SCALE GENOMIC DNA]</scope>
    <source>
        <strain evidence="1">SQ_2022a</strain>
    </source>
</reference>
<evidence type="ECO:0000313" key="2">
    <source>
        <dbReference type="Proteomes" id="UP001060215"/>
    </source>
</evidence>
<accession>A0ACC0I535</accession>
<evidence type="ECO:0000313" key="1">
    <source>
        <dbReference type="EMBL" id="KAI8019391.1"/>
    </source>
</evidence>
<gene>
    <name evidence="1" type="ORF">LOK49_LG04G02360</name>
</gene>
<dbReference type="EMBL" id="CM045759">
    <property type="protein sequence ID" value="KAI8019391.1"/>
    <property type="molecule type" value="Genomic_DNA"/>
</dbReference>
<name>A0ACC0I535_9ERIC</name>
<sequence length="141" mass="16444">MQAFMLQQKLRNQQQRQVLQSIPQFLEVPTQQQLVRHHLQQPANHQVSAIHTHDAGIYSRRLMQYIYHLRYRPSDNSIAYWRKFVSEYYAPGAKKSWCLSLYNSIGEHALGVFSQAAMERFCSETKATITTQTKVLKGETS</sequence>
<keyword evidence="2" id="KW-1185">Reference proteome</keyword>
<dbReference type="Proteomes" id="UP001060215">
    <property type="component" value="Chromosome 2"/>
</dbReference>